<keyword evidence="3" id="KW-0813">Transport</keyword>
<dbReference type="GO" id="GO:0035673">
    <property type="term" value="F:oligopeptide transmembrane transporter activity"/>
    <property type="evidence" value="ECO:0007669"/>
    <property type="project" value="InterPro"/>
</dbReference>
<comment type="subcellular location">
    <subcellularLocation>
        <location evidence="1">Membrane</location>
        <topology evidence="1">Multi-pass membrane protein</topology>
    </subcellularLocation>
</comment>
<feature type="transmembrane region" description="Helical" evidence="8">
    <location>
        <begin position="75"/>
        <end position="97"/>
    </location>
</feature>
<dbReference type="GO" id="GO:0016020">
    <property type="term" value="C:membrane"/>
    <property type="evidence" value="ECO:0007669"/>
    <property type="project" value="UniProtKB-SubCell"/>
</dbReference>
<evidence type="ECO:0000313" key="9">
    <source>
        <dbReference type="EMBL" id="PWZ30022.1"/>
    </source>
</evidence>
<keyword evidence="5 8" id="KW-1133">Transmembrane helix</keyword>
<keyword evidence="4 8" id="KW-0812">Transmembrane</keyword>
<dbReference type="InterPro" id="IPR045035">
    <property type="entry name" value="YSL-like"/>
</dbReference>
<proteinExistence type="inferred from homology"/>
<sequence>MSAQPNGVAHHRWRRGGAGAENEVSEAATASPALWHRHAGKGEGLGSNDVAGADGQASVERVFADKAVPSWREQLTLRAFVVSALLAVMFSVIVMKLNLTTRIIPSLNVSAGLLGFFFVRMWTTAAERMGFLRQPFTRQENTVIQTCVVSAYGIAFSGMSKEPKFGHLRDLHNVIRSYQKAFLWGQHSSEILGHGYEAHIFELPEEKLCLSFLSNNNTGEDGTVIFRGDKHYVPSRSVSIIWGYRGGMIIALHNIHGVNQTQKHQLMLMWYFKPCLYMDAGLASAVTTLRTCTDVAHVLKQFRLAWCGKLVRDARTFVLSRTSASTSSSLGVETELSMHAGGAQCDRYYPCLINDDNGDGHDIWSILY</sequence>
<name>A0A3L6F9W2_MAIZE</name>
<dbReference type="EMBL" id="NCVQ01000004">
    <property type="protein sequence ID" value="PWZ30022.1"/>
    <property type="molecule type" value="Genomic_DNA"/>
</dbReference>
<keyword evidence="6 8" id="KW-0472">Membrane</keyword>
<reference evidence="9 10" key="1">
    <citation type="journal article" date="2018" name="Nat. Genet.">
        <title>Extensive intraspecific gene order and gene structural variations between Mo17 and other maize genomes.</title>
        <authorList>
            <person name="Sun S."/>
            <person name="Zhou Y."/>
            <person name="Chen J."/>
            <person name="Shi J."/>
            <person name="Zhao H."/>
            <person name="Zhao H."/>
            <person name="Song W."/>
            <person name="Zhang M."/>
            <person name="Cui Y."/>
            <person name="Dong X."/>
            <person name="Liu H."/>
            <person name="Ma X."/>
            <person name="Jiao Y."/>
            <person name="Wang B."/>
            <person name="Wei X."/>
            <person name="Stein J.C."/>
            <person name="Glaubitz J.C."/>
            <person name="Lu F."/>
            <person name="Yu G."/>
            <person name="Liang C."/>
            <person name="Fengler K."/>
            <person name="Li B."/>
            <person name="Rafalski A."/>
            <person name="Schnable P.S."/>
            <person name="Ware D.H."/>
            <person name="Buckler E.S."/>
            <person name="Lai J."/>
        </authorList>
    </citation>
    <scope>NUCLEOTIDE SEQUENCE [LARGE SCALE GENOMIC DNA]</scope>
    <source>
        <strain evidence="10">cv. Missouri 17</strain>
        <tissue evidence="9">Seedling</tissue>
    </source>
</reference>
<dbReference type="PANTHER" id="PTHR31645">
    <property type="entry name" value="OLIGOPEPTIDE TRANSPORTER YGL114W-RELATED"/>
    <property type="match status" value="1"/>
</dbReference>
<dbReference type="Proteomes" id="UP000251960">
    <property type="component" value="Chromosome 3"/>
</dbReference>
<gene>
    <name evidence="9" type="primary">YSL14_2</name>
    <name evidence="9" type="ORF">Zm00014a_040751</name>
</gene>
<dbReference type="PANTHER" id="PTHR31645:SF41">
    <property type="entry name" value="METAL-NICOTIANAMINE TRANSPORTER YSL14-RELATED"/>
    <property type="match status" value="1"/>
</dbReference>
<evidence type="ECO:0000256" key="5">
    <source>
        <dbReference type="ARBA" id="ARBA00022989"/>
    </source>
</evidence>
<comment type="similarity">
    <text evidence="2">Belongs to the YSL (TC 2.A.67.2) family.</text>
</comment>
<accession>A0A3L6F9W2</accession>
<evidence type="ECO:0000256" key="2">
    <source>
        <dbReference type="ARBA" id="ARBA00010276"/>
    </source>
</evidence>
<dbReference type="Pfam" id="PF03169">
    <property type="entry name" value="OPT"/>
    <property type="match status" value="1"/>
</dbReference>
<feature type="transmembrane region" description="Helical" evidence="8">
    <location>
        <begin position="103"/>
        <end position="123"/>
    </location>
</feature>
<evidence type="ECO:0000256" key="8">
    <source>
        <dbReference type="SAM" id="Phobius"/>
    </source>
</evidence>
<dbReference type="ExpressionAtlas" id="A0A3L6F9W2">
    <property type="expression patterns" value="baseline"/>
</dbReference>
<dbReference type="AlphaFoldDB" id="A0A3L6F9W2"/>
<protein>
    <submittedName>
        <fullName evidence="9">Putative metal-nicotianamine transporter YSL14</fullName>
    </submittedName>
</protein>
<evidence type="ECO:0000256" key="1">
    <source>
        <dbReference type="ARBA" id="ARBA00004141"/>
    </source>
</evidence>
<comment type="caution">
    <text evidence="9">The sequence shown here is derived from an EMBL/GenBank/DDBJ whole genome shotgun (WGS) entry which is preliminary data.</text>
</comment>
<evidence type="ECO:0000313" key="10">
    <source>
        <dbReference type="Proteomes" id="UP000251960"/>
    </source>
</evidence>
<feature type="region of interest" description="Disordered" evidence="7">
    <location>
        <begin position="1"/>
        <end position="22"/>
    </location>
</feature>
<organism evidence="9 10">
    <name type="scientific">Zea mays</name>
    <name type="common">Maize</name>
    <dbReference type="NCBI Taxonomy" id="4577"/>
    <lineage>
        <taxon>Eukaryota</taxon>
        <taxon>Viridiplantae</taxon>
        <taxon>Streptophyta</taxon>
        <taxon>Embryophyta</taxon>
        <taxon>Tracheophyta</taxon>
        <taxon>Spermatophyta</taxon>
        <taxon>Magnoliopsida</taxon>
        <taxon>Liliopsida</taxon>
        <taxon>Poales</taxon>
        <taxon>Poaceae</taxon>
        <taxon>PACMAD clade</taxon>
        <taxon>Panicoideae</taxon>
        <taxon>Andropogonodae</taxon>
        <taxon>Andropogoneae</taxon>
        <taxon>Tripsacinae</taxon>
        <taxon>Zea</taxon>
    </lineage>
</organism>
<evidence type="ECO:0000256" key="7">
    <source>
        <dbReference type="SAM" id="MobiDB-lite"/>
    </source>
</evidence>
<evidence type="ECO:0000256" key="3">
    <source>
        <dbReference type="ARBA" id="ARBA00022448"/>
    </source>
</evidence>
<evidence type="ECO:0000256" key="6">
    <source>
        <dbReference type="ARBA" id="ARBA00023136"/>
    </source>
</evidence>
<evidence type="ECO:0000256" key="4">
    <source>
        <dbReference type="ARBA" id="ARBA00022692"/>
    </source>
</evidence>
<dbReference type="InterPro" id="IPR004813">
    <property type="entry name" value="OPT"/>
</dbReference>